<organism evidence="1 2">
    <name type="scientific">Streptomyces fimbriatus</name>
    <dbReference type="NCBI Taxonomy" id="68197"/>
    <lineage>
        <taxon>Bacteria</taxon>
        <taxon>Bacillati</taxon>
        <taxon>Actinomycetota</taxon>
        <taxon>Actinomycetes</taxon>
        <taxon>Kitasatosporales</taxon>
        <taxon>Streptomycetaceae</taxon>
        <taxon>Streptomyces</taxon>
    </lineage>
</organism>
<evidence type="ECO:0000313" key="1">
    <source>
        <dbReference type="EMBL" id="MFC5229360.1"/>
    </source>
</evidence>
<evidence type="ECO:0000313" key="2">
    <source>
        <dbReference type="Proteomes" id="UP001596156"/>
    </source>
</evidence>
<dbReference type="RefSeq" id="WP_344642331.1">
    <property type="nucleotide sequence ID" value="NZ_BAAASS010000002.1"/>
</dbReference>
<reference evidence="2" key="1">
    <citation type="journal article" date="2019" name="Int. J. Syst. Evol. Microbiol.">
        <title>The Global Catalogue of Microorganisms (GCM) 10K type strain sequencing project: providing services to taxonomists for standard genome sequencing and annotation.</title>
        <authorList>
            <consortium name="The Broad Institute Genomics Platform"/>
            <consortium name="The Broad Institute Genome Sequencing Center for Infectious Disease"/>
            <person name="Wu L."/>
            <person name="Ma J."/>
        </authorList>
    </citation>
    <scope>NUCLEOTIDE SEQUENCE [LARGE SCALE GENOMIC DNA]</scope>
    <source>
        <strain evidence="2">CCM 8479</strain>
    </source>
</reference>
<proteinExistence type="predicted"/>
<comment type="caution">
    <text evidence="1">The sequence shown here is derived from an EMBL/GenBank/DDBJ whole genome shotgun (WGS) entry which is preliminary data.</text>
</comment>
<dbReference type="Proteomes" id="UP001596156">
    <property type="component" value="Unassembled WGS sequence"/>
</dbReference>
<sequence length="77" mass="7935">MTLQSTTSPDPAFRGVGHGQPWGVVGGRSLPAGVFVGTGLRRSLERAPDSDAAHHPYAVGRCAVAGDARIDPATTRP</sequence>
<keyword evidence="2" id="KW-1185">Reference proteome</keyword>
<gene>
    <name evidence="1" type="ORF">ACFPN6_33350</name>
</gene>
<protein>
    <submittedName>
        <fullName evidence="1">Uncharacterized protein</fullName>
    </submittedName>
</protein>
<dbReference type="EMBL" id="JBHSKL010000049">
    <property type="protein sequence ID" value="MFC5229360.1"/>
    <property type="molecule type" value="Genomic_DNA"/>
</dbReference>
<accession>A0ABW0DJG5</accession>
<name>A0ABW0DJG5_STRFI</name>